<feature type="binding site" evidence="17">
    <location>
        <position position="348"/>
    </location>
    <ligand>
        <name>UDP-N-acetyl-alpha-D-glucosamine</name>
        <dbReference type="ChEBI" id="CHEBI:57705"/>
    </ligand>
</feature>
<feature type="binding site" evidence="17">
    <location>
        <begin position="8"/>
        <end position="11"/>
    </location>
    <ligand>
        <name>UDP-N-acetyl-alpha-D-glucosamine</name>
        <dbReference type="ChEBI" id="CHEBI:57705"/>
    </ligand>
</feature>
<keyword evidence="12 17" id="KW-0012">Acyltransferase</keyword>
<keyword evidence="13 17" id="KW-0961">Cell wall biogenesis/degradation</keyword>
<keyword evidence="3 17" id="KW-0963">Cytoplasm</keyword>
<evidence type="ECO:0000256" key="13">
    <source>
        <dbReference type="ARBA" id="ARBA00023316"/>
    </source>
</evidence>
<feature type="binding site" evidence="17">
    <location>
        <position position="226"/>
    </location>
    <ligand>
        <name>Mg(2+)</name>
        <dbReference type="ChEBI" id="CHEBI:18420"/>
    </ligand>
</feature>
<feature type="binding site" evidence="17">
    <location>
        <position position="359"/>
    </location>
    <ligand>
        <name>UDP-N-acetyl-alpha-D-glucosamine</name>
        <dbReference type="ChEBI" id="CHEBI:57705"/>
    </ligand>
</feature>
<dbReference type="GO" id="GO:0005737">
    <property type="term" value="C:cytoplasm"/>
    <property type="evidence" value="ECO:0007669"/>
    <property type="project" value="UniProtKB-SubCell"/>
</dbReference>
<dbReference type="InterPro" id="IPR029044">
    <property type="entry name" value="Nucleotide-diphossugar_trans"/>
</dbReference>
<dbReference type="EMBL" id="QOHR01000016">
    <property type="protein sequence ID" value="REC55782.1"/>
    <property type="molecule type" value="Genomic_DNA"/>
</dbReference>
<feature type="binding site" evidence="17">
    <location>
        <position position="362"/>
    </location>
    <ligand>
        <name>acetyl-CoA</name>
        <dbReference type="ChEBI" id="CHEBI:57288"/>
    </ligand>
</feature>
<comment type="pathway">
    <text evidence="17">Bacterial outer membrane biogenesis; LPS lipid A biosynthesis.</text>
</comment>
<evidence type="ECO:0000256" key="9">
    <source>
        <dbReference type="ARBA" id="ARBA00022960"/>
    </source>
</evidence>
<evidence type="ECO:0000256" key="1">
    <source>
        <dbReference type="ARBA" id="ARBA00007707"/>
    </source>
</evidence>
<feature type="binding site" evidence="17">
    <location>
        <position position="422"/>
    </location>
    <ligand>
        <name>acetyl-CoA</name>
        <dbReference type="ChEBI" id="CHEBI:57288"/>
    </ligand>
</feature>
<dbReference type="PANTHER" id="PTHR43584">
    <property type="entry name" value="NUCLEOTIDYL TRANSFERASE"/>
    <property type="match status" value="1"/>
</dbReference>
<dbReference type="GO" id="GO:0003977">
    <property type="term" value="F:UDP-N-acetylglucosamine diphosphorylase activity"/>
    <property type="evidence" value="ECO:0007669"/>
    <property type="project" value="UniProtKB-UniRule"/>
</dbReference>
<feature type="binding site" evidence="17">
    <location>
        <begin position="103"/>
        <end position="105"/>
    </location>
    <ligand>
        <name>UDP-N-acetyl-alpha-D-glucosamine</name>
        <dbReference type="ChEBI" id="CHEBI:57705"/>
    </ligand>
</feature>
<dbReference type="Pfam" id="PF12804">
    <property type="entry name" value="NTP_transf_3"/>
    <property type="match status" value="1"/>
</dbReference>
<keyword evidence="7 17" id="KW-0677">Repeat</keyword>
<evidence type="ECO:0000313" key="19">
    <source>
        <dbReference type="EMBL" id="REC55782.1"/>
    </source>
</evidence>
<dbReference type="OrthoDB" id="9775031at2"/>
<feature type="binding site" evidence="17">
    <location>
        <position position="75"/>
    </location>
    <ligand>
        <name>UDP-N-acetyl-alpha-D-glucosamine</name>
        <dbReference type="ChEBI" id="CHEBI:57705"/>
    </ligand>
</feature>
<dbReference type="GO" id="GO:0008360">
    <property type="term" value="P:regulation of cell shape"/>
    <property type="evidence" value="ECO:0007669"/>
    <property type="project" value="UniProtKB-KW"/>
</dbReference>
<keyword evidence="10 17" id="KW-0573">Peptidoglycan synthesis</keyword>
<dbReference type="CDD" id="cd02540">
    <property type="entry name" value="GT2_GlmU_N_bac"/>
    <property type="match status" value="1"/>
</dbReference>
<proteinExistence type="inferred from homology"/>
<evidence type="ECO:0000256" key="4">
    <source>
        <dbReference type="ARBA" id="ARBA00022679"/>
    </source>
</evidence>
<feature type="binding site" evidence="17">
    <location>
        <position position="105"/>
    </location>
    <ligand>
        <name>Mg(2+)</name>
        <dbReference type="ChEBI" id="CHEBI:18420"/>
    </ligand>
</feature>
<dbReference type="InterPro" id="IPR038009">
    <property type="entry name" value="GlmU_C_LbH"/>
</dbReference>
<dbReference type="SUPFAM" id="SSF51161">
    <property type="entry name" value="Trimeric LpxA-like enzymes"/>
    <property type="match status" value="1"/>
</dbReference>
<dbReference type="UniPathway" id="UPA00113">
    <property type="reaction ID" value="UER00532"/>
</dbReference>
<reference evidence="19 20" key="1">
    <citation type="journal article" date="2017" name="Int. J. Syst. Evol. Microbiol.">
        <title>Rhodosalinus sediminis gen. nov., sp. nov., isolated from marine saltern.</title>
        <authorList>
            <person name="Guo L.Y."/>
            <person name="Ling S.K."/>
            <person name="Li C.M."/>
            <person name="Chen G.J."/>
            <person name="Du Z.J."/>
        </authorList>
    </citation>
    <scope>NUCLEOTIDE SEQUENCE [LARGE SCALE GENOMIC DNA]</scope>
    <source>
        <strain evidence="19 20">WDN1C137</strain>
    </source>
</reference>
<feature type="binding site" evidence="17">
    <location>
        <position position="22"/>
    </location>
    <ligand>
        <name>UDP-N-acetyl-alpha-D-glucosamine</name>
        <dbReference type="ChEBI" id="CHEBI:57705"/>
    </ligand>
</feature>
<feature type="binding site" evidence="17">
    <location>
        <position position="333"/>
    </location>
    <ligand>
        <name>UDP-N-acetyl-alpha-D-glucosamine</name>
        <dbReference type="ChEBI" id="CHEBI:57705"/>
    </ligand>
</feature>
<evidence type="ECO:0000256" key="10">
    <source>
        <dbReference type="ARBA" id="ARBA00022984"/>
    </source>
</evidence>
<dbReference type="GO" id="GO:0019134">
    <property type="term" value="F:glucosamine-1-phosphate N-acetyltransferase activity"/>
    <property type="evidence" value="ECO:0007669"/>
    <property type="project" value="UniProtKB-UniRule"/>
</dbReference>
<comment type="catalytic activity">
    <reaction evidence="14 17">
        <text>alpha-D-glucosamine 1-phosphate + acetyl-CoA = N-acetyl-alpha-D-glucosamine 1-phosphate + CoA + H(+)</text>
        <dbReference type="Rhea" id="RHEA:13725"/>
        <dbReference type="ChEBI" id="CHEBI:15378"/>
        <dbReference type="ChEBI" id="CHEBI:57287"/>
        <dbReference type="ChEBI" id="CHEBI:57288"/>
        <dbReference type="ChEBI" id="CHEBI:57776"/>
        <dbReference type="ChEBI" id="CHEBI:58516"/>
        <dbReference type="EC" id="2.3.1.157"/>
    </reaction>
</comment>
<dbReference type="EC" id="2.3.1.157" evidence="17"/>
<evidence type="ECO:0000256" key="16">
    <source>
        <dbReference type="ARBA" id="ARBA00049628"/>
    </source>
</evidence>
<feature type="domain" description="MobA-like NTP transferase" evidence="18">
    <location>
        <begin position="6"/>
        <end position="132"/>
    </location>
</feature>
<feature type="binding site" evidence="17">
    <location>
        <begin position="368"/>
        <end position="369"/>
    </location>
    <ligand>
        <name>acetyl-CoA</name>
        <dbReference type="ChEBI" id="CHEBI:57288"/>
    </ligand>
</feature>
<comment type="subunit">
    <text evidence="17">Homotrimer.</text>
</comment>
<keyword evidence="9 17" id="KW-0133">Cell shape</keyword>
<evidence type="ECO:0000313" key="20">
    <source>
        <dbReference type="Proteomes" id="UP000257131"/>
    </source>
</evidence>
<evidence type="ECO:0000256" key="2">
    <source>
        <dbReference type="ARBA" id="ARBA00007947"/>
    </source>
</evidence>
<feature type="binding site" evidence="17">
    <location>
        <position position="154"/>
    </location>
    <ligand>
        <name>UDP-N-acetyl-alpha-D-glucosamine</name>
        <dbReference type="ChEBI" id="CHEBI:57705"/>
    </ligand>
</feature>
<evidence type="ECO:0000256" key="15">
    <source>
        <dbReference type="ARBA" id="ARBA00048493"/>
    </source>
</evidence>
<dbReference type="PANTHER" id="PTHR43584:SF3">
    <property type="entry name" value="BIFUNCTIONAL PROTEIN GLMU"/>
    <property type="match status" value="1"/>
</dbReference>
<comment type="catalytic activity">
    <reaction evidence="15 17">
        <text>N-acetyl-alpha-D-glucosamine 1-phosphate + UTP + H(+) = UDP-N-acetyl-alpha-D-glucosamine + diphosphate</text>
        <dbReference type="Rhea" id="RHEA:13509"/>
        <dbReference type="ChEBI" id="CHEBI:15378"/>
        <dbReference type="ChEBI" id="CHEBI:33019"/>
        <dbReference type="ChEBI" id="CHEBI:46398"/>
        <dbReference type="ChEBI" id="CHEBI:57705"/>
        <dbReference type="ChEBI" id="CHEBI:57776"/>
        <dbReference type="EC" id="2.7.7.23"/>
    </reaction>
</comment>
<evidence type="ECO:0000256" key="14">
    <source>
        <dbReference type="ARBA" id="ARBA00048247"/>
    </source>
</evidence>
<feature type="active site" description="Proton acceptor" evidence="17">
    <location>
        <position position="345"/>
    </location>
</feature>
<keyword evidence="8 17" id="KW-0460">Magnesium</keyword>
<dbReference type="Proteomes" id="UP000257131">
    <property type="component" value="Unassembled WGS sequence"/>
</dbReference>
<comment type="cofactor">
    <cofactor evidence="17">
        <name>Mg(2+)</name>
        <dbReference type="ChEBI" id="CHEBI:18420"/>
    </cofactor>
    <text evidence="17">Binds 1 Mg(2+) ion per subunit.</text>
</comment>
<feature type="binding site" evidence="17">
    <location>
        <position position="387"/>
    </location>
    <ligand>
        <name>acetyl-CoA</name>
        <dbReference type="ChEBI" id="CHEBI:57288"/>
    </ligand>
</feature>
<feature type="binding site" evidence="17">
    <location>
        <position position="226"/>
    </location>
    <ligand>
        <name>UDP-N-acetyl-alpha-D-glucosamine</name>
        <dbReference type="ChEBI" id="CHEBI:57705"/>
    </ligand>
</feature>
<keyword evidence="4 17" id="KW-0808">Transferase</keyword>
<protein>
    <recommendedName>
        <fullName evidence="17">Bifunctional protein GlmU</fullName>
    </recommendedName>
    <domain>
        <recommendedName>
            <fullName evidence="17">UDP-N-acetylglucosamine pyrophosphorylase</fullName>
            <ecNumber evidence="17">2.7.7.23</ecNumber>
        </recommendedName>
        <alternativeName>
            <fullName evidence="17">N-acetylglucosamine-1-phosphate uridyltransferase</fullName>
        </alternativeName>
    </domain>
    <domain>
        <recommendedName>
            <fullName evidence="17">Glucosamine-1-phosphate N-acetyltransferase</fullName>
            <ecNumber evidence="17">2.3.1.157</ecNumber>
        </recommendedName>
    </domain>
</protein>
<evidence type="ECO:0000256" key="5">
    <source>
        <dbReference type="ARBA" id="ARBA00022695"/>
    </source>
</evidence>
<evidence type="ECO:0000256" key="3">
    <source>
        <dbReference type="ARBA" id="ARBA00022490"/>
    </source>
</evidence>
<evidence type="ECO:0000256" key="12">
    <source>
        <dbReference type="ARBA" id="ARBA00023315"/>
    </source>
</evidence>
<dbReference type="AlphaFoldDB" id="A0A3D9BQR3"/>
<dbReference type="NCBIfam" id="NF010933">
    <property type="entry name" value="PRK14353.1"/>
    <property type="match status" value="1"/>
</dbReference>
<evidence type="ECO:0000259" key="18">
    <source>
        <dbReference type="Pfam" id="PF12804"/>
    </source>
</evidence>
<feature type="region of interest" description="Linker" evidence="17">
    <location>
        <begin position="229"/>
        <end position="249"/>
    </location>
</feature>
<feature type="region of interest" description="N-acetyltransferase" evidence="17">
    <location>
        <begin position="250"/>
        <end position="449"/>
    </location>
</feature>
<keyword evidence="11 17" id="KW-0511">Multifunctional enzyme</keyword>
<dbReference type="CDD" id="cd03353">
    <property type="entry name" value="LbH_GlmU_C"/>
    <property type="match status" value="1"/>
</dbReference>
<sequence>MATALVILAAGMGTRMRSDRPKVLHEVGGAPLIAHALRAGLALAPERVVVVTGPGMEDVAAAAHEEWPEAGIAVQAERLGTGHAVAQAAPFLQGFEGDVVVLYGDTPFVRPATLEAMSAARAEAEVVVLGFEPADPARYGRLVTEGEDLLRIVEWKDADAGERAIGLCNSGVLAAPAPLLFPLLDRLEPAAASGEYYLTDVVALARAEGARATVVRGAEEEMLGVNSRADLAAAETAFQARARAAALETGVTLTAPETVFFAHDTVIGRDATVEPHVVFGPGVTVETGATIRAFSHLEGAHVSRGAVVGPYARLRPGAELGEEVRVGNFVEVKSATLDEGAKVNHLSYVGDAAVGAGANLGAGTVTCNYDGVAKHRTEIGAGAFIGSDTMLVAPVRVGAGAMTGSGSVITEDVPDAALALGRARQVTKPGLAARLMQMLRERAGKTKDR</sequence>
<evidence type="ECO:0000256" key="11">
    <source>
        <dbReference type="ARBA" id="ARBA00023268"/>
    </source>
</evidence>
<dbReference type="InterPro" id="IPR011004">
    <property type="entry name" value="Trimer_LpxA-like_sf"/>
</dbReference>
<evidence type="ECO:0000256" key="6">
    <source>
        <dbReference type="ARBA" id="ARBA00022723"/>
    </source>
</evidence>
<dbReference type="GO" id="GO:0009245">
    <property type="term" value="P:lipid A biosynthetic process"/>
    <property type="evidence" value="ECO:0007669"/>
    <property type="project" value="UniProtKB-UniRule"/>
</dbReference>
<comment type="subcellular location">
    <subcellularLocation>
        <location evidence="17">Cytoplasm</location>
    </subcellularLocation>
</comment>
<dbReference type="NCBIfam" id="TIGR01173">
    <property type="entry name" value="glmU"/>
    <property type="match status" value="1"/>
</dbReference>
<dbReference type="GO" id="GO:0000287">
    <property type="term" value="F:magnesium ion binding"/>
    <property type="evidence" value="ECO:0007669"/>
    <property type="project" value="UniProtKB-UniRule"/>
</dbReference>
<comment type="function">
    <text evidence="16 17">Catalyzes the last two sequential reactions in the de novo biosynthetic pathway for UDP-N-acetylglucosamine (UDP-GlcNAc). The C-terminal domain catalyzes the transfer of acetyl group from acetyl coenzyme A to glucosamine-1-phosphate (GlcN-1-P) to produce N-acetylglucosamine-1-phosphate (GlcNAc-1-P), which is converted into UDP-GlcNAc by the transfer of uridine 5-monophosphate (from uridine 5-triphosphate), a reaction catalyzed by the N-terminal domain.</text>
</comment>
<feature type="region of interest" description="Pyrophosphorylase" evidence="17">
    <location>
        <begin position="1"/>
        <end position="228"/>
    </location>
</feature>
<dbReference type="GO" id="GO:0009252">
    <property type="term" value="P:peptidoglycan biosynthetic process"/>
    <property type="evidence" value="ECO:0007669"/>
    <property type="project" value="UniProtKB-UniRule"/>
</dbReference>
<organism evidence="19 20">
    <name type="scientific">Rhodosalinus sediminis</name>
    <dbReference type="NCBI Taxonomy" id="1940533"/>
    <lineage>
        <taxon>Bacteria</taxon>
        <taxon>Pseudomonadati</taxon>
        <taxon>Pseudomonadota</taxon>
        <taxon>Alphaproteobacteria</taxon>
        <taxon>Rhodobacterales</taxon>
        <taxon>Paracoccaceae</taxon>
        <taxon>Rhodosalinus</taxon>
    </lineage>
</organism>
<feature type="binding site" evidence="17">
    <location>
        <position position="405"/>
    </location>
    <ligand>
        <name>acetyl-CoA</name>
        <dbReference type="ChEBI" id="CHEBI:57288"/>
    </ligand>
</feature>
<keyword evidence="20" id="KW-1185">Reference proteome</keyword>
<comment type="pathway">
    <text evidence="17">Nucleotide-sugar biosynthesis; UDP-N-acetyl-alpha-D-glucosamine biosynthesis; UDP-N-acetyl-alpha-D-glucosamine from N-acetyl-alpha-D-glucosamine 1-phosphate: step 1/1.</text>
</comment>
<dbReference type="GO" id="GO:0071555">
    <property type="term" value="P:cell wall organization"/>
    <property type="evidence" value="ECO:0007669"/>
    <property type="project" value="UniProtKB-KW"/>
</dbReference>
<comment type="pathway">
    <text evidence="17">Nucleotide-sugar biosynthesis; UDP-N-acetyl-alpha-D-glucosamine biosynthesis; N-acetyl-alpha-D-glucosamine 1-phosphate from alpha-D-glucosamine 6-phosphate (route II): step 2/2.</text>
</comment>
<comment type="similarity">
    <text evidence="1 17">In the C-terminal section; belongs to the transferase hexapeptide repeat family.</text>
</comment>
<dbReference type="InterPro" id="IPR025877">
    <property type="entry name" value="MobA-like_NTP_Trfase"/>
</dbReference>
<accession>A0A3D9BQR3</accession>
<feature type="binding site" evidence="17">
    <location>
        <position position="169"/>
    </location>
    <ligand>
        <name>UDP-N-acetyl-alpha-D-glucosamine</name>
        <dbReference type="ChEBI" id="CHEBI:57705"/>
    </ligand>
</feature>
<gene>
    <name evidence="17" type="primary">glmU</name>
    <name evidence="19" type="ORF">DRV84_11220</name>
</gene>
<dbReference type="GO" id="GO:0006048">
    <property type="term" value="P:UDP-N-acetylglucosamine biosynthetic process"/>
    <property type="evidence" value="ECO:0007669"/>
    <property type="project" value="UniProtKB-UniPathway"/>
</dbReference>
<name>A0A3D9BQR3_9RHOB</name>
<dbReference type="EC" id="2.7.7.23" evidence="17"/>
<dbReference type="HAMAP" id="MF_01631">
    <property type="entry name" value="GlmU"/>
    <property type="match status" value="1"/>
</dbReference>
<dbReference type="GO" id="GO:0016020">
    <property type="term" value="C:membrane"/>
    <property type="evidence" value="ECO:0007669"/>
    <property type="project" value="GOC"/>
</dbReference>
<comment type="similarity">
    <text evidence="2 17">In the N-terminal section; belongs to the N-acetylglucosamine-1-phosphate uridyltransferase family.</text>
</comment>
<dbReference type="SUPFAM" id="SSF53448">
    <property type="entry name" value="Nucleotide-diphospho-sugar transferases"/>
    <property type="match status" value="1"/>
</dbReference>
<feature type="binding site" evidence="17">
    <location>
        <position position="315"/>
    </location>
    <ligand>
        <name>UDP-N-acetyl-alpha-D-glucosamine</name>
        <dbReference type="ChEBI" id="CHEBI:57705"/>
    </ligand>
</feature>
<evidence type="ECO:0000256" key="8">
    <source>
        <dbReference type="ARBA" id="ARBA00022842"/>
    </source>
</evidence>
<dbReference type="Gene3D" id="3.90.550.10">
    <property type="entry name" value="Spore Coat Polysaccharide Biosynthesis Protein SpsA, Chain A"/>
    <property type="match status" value="1"/>
</dbReference>
<keyword evidence="6 17" id="KW-0479">Metal-binding</keyword>
<dbReference type="InterPro" id="IPR050065">
    <property type="entry name" value="GlmU-like"/>
</dbReference>
<evidence type="ECO:0000256" key="7">
    <source>
        <dbReference type="ARBA" id="ARBA00022737"/>
    </source>
</evidence>
<feature type="binding site" evidence="17">
    <location>
        <position position="140"/>
    </location>
    <ligand>
        <name>UDP-N-acetyl-alpha-D-glucosamine</name>
        <dbReference type="ChEBI" id="CHEBI:57705"/>
    </ligand>
</feature>
<dbReference type="UniPathway" id="UPA00973"/>
<dbReference type="RefSeq" id="WP_115980617.1">
    <property type="nucleotide sequence ID" value="NZ_QOHR01000016.1"/>
</dbReference>
<keyword evidence="5 17" id="KW-0548">Nucleotidyltransferase</keyword>
<dbReference type="Gene3D" id="2.160.10.10">
    <property type="entry name" value="Hexapeptide repeat proteins"/>
    <property type="match status" value="1"/>
</dbReference>
<evidence type="ECO:0000256" key="17">
    <source>
        <dbReference type="HAMAP-Rule" id="MF_01631"/>
    </source>
</evidence>
<feature type="binding site" evidence="17">
    <location>
        <begin position="80"/>
        <end position="81"/>
    </location>
    <ligand>
        <name>UDP-N-acetyl-alpha-D-glucosamine</name>
        <dbReference type="ChEBI" id="CHEBI:57705"/>
    </ligand>
</feature>
<dbReference type="GO" id="GO:0000902">
    <property type="term" value="P:cell morphogenesis"/>
    <property type="evidence" value="ECO:0007669"/>
    <property type="project" value="UniProtKB-UniRule"/>
</dbReference>
<comment type="caution">
    <text evidence="19">The sequence shown here is derived from an EMBL/GenBank/DDBJ whole genome shotgun (WGS) entry which is preliminary data.</text>
</comment>
<dbReference type="InterPro" id="IPR005882">
    <property type="entry name" value="Bifunctional_GlmU"/>
</dbReference>